<protein>
    <submittedName>
        <fullName evidence="2">Uncharacterized protein</fullName>
    </submittedName>
</protein>
<organism evidence="2 3">
    <name type="scientific">Pangasianodon hypophthalmus</name>
    <name type="common">Striped catfish</name>
    <name type="synonym">Helicophagus hypophthalmus</name>
    <dbReference type="NCBI Taxonomy" id="310915"/>
    <lineage>
        <taxon>Eukaryota</taxon>
        <taxon>Metazoa</taxon>
        <taxon>Chordata</taxon>
        <taxon>Craniata</taxon>
        <taxon>Vertebrata</taxon>
        <taxon>Euteleostomi</taxon>
        <taxon>Actinopterygii</taxon>
        <taxon>Neopterygii</taxon>
        <taxon>Teleostei</taxon>
        <taxon>Ostariophysi</taxon>
        <taxon>Siluriformes</taxon>
        <taxon>Pangasiidae</taxon>
        <taxon>Pangasianodon</taxon>
    </lineage>
</organism>
<gene>
    <name evidence="2" type="ORF">PHYPO_G00008080</name>
</gene>
<keyword evidence="1" id="KW-0732">Signal</keyword>
<sequence>MLPTVLLLLSVFTVRGSACDDLKRETVSNLQGSIEHEEQIGFPQVFPKNYYVQHHFNGSTQCEDSCCVFSAAFLLSDSWKQLLQHVERIHMKHILIGDLIFTLDNIWKESFQETPNPSVFPSFHSSPRALLTFTSDVLSKWLALDCPVEKFGCVFPSPAPMFTDRKEEQEKEHRVTDGELVEEESEYGKEGEREKRWLTVMPKNGDVGLSASPAFFLCILCCLRMLLDVILNELG</sequence>
<evidence type="ECO:0000313" key="2">
    <source>
        <dbReference type="EMBL" id="KAB5587014.1"/>
    </source>
</evidence>
<feature type="signal peptide" evidence="1">
    <location>
        <begin position="1"/>
        <end position="18"/>
    </location>
</feature>
<dbReference type="Proteomes" id="UP000327468">
    <property type="component" value="Chromosome 1"/>
</dbReference>
<keyword evidence="3" id="KW-1185">Reference proteome</keyword>
<name>A0A5N5Q5A4_PANHP</name>
<evidence type="ECO:0000313" key="3">
    <source>
        <dbReference type="Proteomes" id="UP000327468"/>
    </source>
</evidence>
<reference evidence="2 3" key="1">
    <citation type="submission" date="2019-06" db="EMBL/GenBank/DDBJ databases">
        <title>A chromosome-scale genome assembly of the striped catfish, Pangasianodon hypophthalmus.</title>
        <authorList>
            <person name="Wen M."/>
            <person name="Zahm M."/>
            <person name="Roques C."/>
            <person name="Cabau C."/>
            <person name="Klopp C."/>
            <person name="Donnadieu C."/>
            <person name="Jouanno E."/>
            <person name="Avarre J.-C."/>
            <person name="Campet M."/>
            <person name="Ha T.T.T."/>
            <person name="Dugue R."/>
            <person name="Lampietro C."/>
            <person name="Louis A."/>
            <person name="Herpin A."/>
            <person name="Echchiki A."/>
            <person name="Berthelot C."/>
            <person name="Parey E."/>
            <person name="Roest-Crollius H."/>
            <person name="Braasch I."/>
            <person name="Postlethwait J."/>
            <person name="Bobe J."/>
            <person name="Montfort J."/>
            <person name="Bouchez O."/>
            <person name="Begum T."/>
            <person name="Schartl M."/>
            <person name="Guiguen Y."/>
        </authorList>
    </citation>
    <scope>NUCLEOTIDE SEQUENCE [LARGE SCALE GENOMIC DNA]</scope>
    <source>
        <strain evidence="2 3">Indonesia</strain>
        <tissue evidence="2">Blood</tissue>
    </source>
</reference>
<dbReference type="AlphaFoldDB" id="A0A5N5Q5A4"/>
<dbReference type="EMBL" id="VFJC01000002">
    <property type="protein sequence ID" value="KAB5587014.1"/>
    <property type="molecule type" value="Genomic_DNA"/>
</dbReference>
<comment type="caution">
    <text evidence="2">The sequence shown here is derived from an EMBL/GenBank/DDBJ whole genome shotgun (WGS) entry which is preliminary data.</text>
</comment>
<evidence type="ECO:0000256" key="1">
    <source>
        <dbReference type="SAM" id="SignalP"/>
    </source>
</evidence>
<proteinExistence type="predicted"/>
<accession>A0A5N5Q5A4</accession>
<feature type="chain" id="PRO_5024379917" evidence="1">
    <location>
        <begin position="19"/>
        <end position="235"/>
    </location>
</feature>